<evidence type="ECO:0000313" key="2">
    <source>
        <dbReference type="EMBL" id="MBC1170706.1"/>
    </source>
</evidence>
<dbReference type="Pfam" id="PF06477">
    <property type="entry name" value="DUF1091"/>
    <property type="match status" value="1"/>
</dbReference>
<dbReference type="InterPro" id="IPR010512">
    <property type="entry name" value="DUF1091"/>
</dbReference>
<dbReference type="PANTHER" id="PTHR21112:SF10">
    <property type="entry name" value="CHEMOSENSORY PROTEIN A 87A"/>
    <property type="match status" value="1"/>
</dbReference>
<proteinExistence type="predicted"/>
<dbReference type="EMBL" id="GITU01002003">
    <property type="protein sequence ID" value="MBC1170706.1"/>
    <property type="molecule type" value="Transcribed_RNA"/>
</dbReference>
<dbReference type="PANTHER" id="PTHR21112">
    <property type="entry name" value="CHEMOSENSORY PROTEIN A 29A-RELATED"/>
    <property type="match status" value="1"/>
</dbReference>
<protein>
    <submittedName>
        <fullName evidence="2">Putative conserved secreted protein</fullName>
    </submittedName>
</protein>
<name>A0A7G3AHG8_LUTLO</name>
<evidence type="ECO:0000256" key="1">
    <source>
        <dbReference type="SAM" id="SignalP"/>
    </source>
</evidence>
<accession>A0A7G3AHG8</accession>
<organism evidence="2">
    <name type="scientific">Lutzomyia longipalpis</name>
    <name type="common">Sand fly</name>
    <dbReference type="NCBI Taxonomy" id="7200"/>
    <lineage>
        <taxon>Eukaryota</taxon>
        <taxon>Metazoa</taxon>
        <taxon>Ecdysozoa</taxon>
        <taxon>Arthropoda</taxon>
        <taxon>Hexapoda</taxon>
        <taxon>Insecta</taxon>
        <taxon>Pterygota</taxon>
        <taxon>Neoptera</taxon>
        <taxon>Endopterygota</taxon>
        <taxon>Diptera</taxon>
        <taxon>Nematocera</taxon>
        <taxon>Psychodoidea</taxon>
        <taxon>Psychodidae</taxon>
        <taxon>Lutzomyia</taxon>
        <taxon>Lutzomyia</taxon>
    </lineage>
</organism>
<dbReference type="VEuPathDB" id="VectorBase:LLONM1_006183"/>
<dbReference type="AlphaFoldDB" id="A0A7G3AHG8"/>
<sequence length="181" mass="20909">MAFVRKLVVALSLISVVLSEEDNKKPTGIKYEKFEVSPGSEKYMTYKMDAKQLNDTAFTMAMEMEQLEDMDNNWETTMTFHYSPKNDGKYEEVFKLPKEKVCDYMEGEIYKEHIYPQFKDLSNFPEPGTCPVPKGSYKVDEHVVNIDDAKALGKIGGWRVDTSFFKDGELVSENKLFFTVF</sequence>
<keyword evidence="1" id="KW-0732">Signal</keyword>
<feature type="signal peptide" evidence="1">
    <location>
        <begin position="1"/>
        <end position="19"/>
    </location>
</feature>
<feature type="chain" id="PRO_5029001841" evidence="1">
    <location>
        <begin position="20"/>
        <end position="181"/>
    </location>
</feature>
<reference evidence="2" key="1">
    <citation type="journal article" date="2020" name="BMC">
        <title>Leishmania infection induces a limited differential gene expression in the sand fly midgut.</title>
        <authorList>
            <person name="Coutinho-Abreu I.V."/>
            <person name="Serafim T.D."/>
            <person name="Meneses C."/>
            <person name="Kamhawi S."/>
            <person name="Oliveira F."/>
            <person name="Valenzuela J.G."/>
        </authorList>
    </citation>
    <scope>NUCLEOTIDE SEQUENCE</scope>
    <source>
        <strain evidence="2">Jacobina</strain>
        <tissue evidence="2">Midgut</tissue>
    </source>
</reference>